<dbReference type="OrthoDB" id="1809728at2"/>
<name>I4A9G9_DESDJ</name>
<proteinExistence type="predicted"/>
<dbReference type="RefSeq" id="WP_014794090.1">
    <property type="nucleotide sequence ID" value="NC_018017.1"/>
</dbReference>
<dbReference type="Proteomes" id="UP000006053">
    <property type="component" value="Chromosome"/>
</dbReference>
<protein>
    <submittedName>
        <fullName evidence="1">Uncharacterized protein</fullName>
    </submittedName>
</protein>
<dbReference type="KEGG" id="ddh:Desde_2258"/>
<keyword evidence="2" id="KW-1185">Reference proteome</keyword>
<evidence type="ECO:0000313" key="1">
    <source>
        <dbReference type="EMBL" id="AFM00604.1"/>
    </source>
</evidence>
<accession>I4A9G9</accession>
<dbReference type="AlphaFoldDB" id="I4A9G9"/>
<organism evidence="1 2">
    <name type="scientific">Desulfitobacterium dehalogenans (strain ATCC 51507 / DSM 9161 / JW/IU-DC1)</name>
    <dbReference type="NCBI Taxonomy" id="756499"/>
    <lineage>
        <taxon>Bacteria</taxon>
        <taxon>Bacillati</taxon>
        <taxon>Bacillota</taxon>
        <taxon>Clostridia</taxon>
        <taxon>Eubacteriales</taxon>
        <taxon>Desulfitobacteriaceae</taxon>
        <taxon>Desulfitobacterium</taxon>
    </lineage>
</organism>
<reference evidence="2" key="1">
    <citation type="submission" date="2012-06" db="EMBL/GenBank/DDBJ databases">
        <title>Complete sequence of Desulfitobacterium dehalogenans ATCC 51507.</title>
        <authorList>
            <person name="Lucas S."/>
            <person name="Han J."/>
            <person name="Lapidus A."/>
            <person name="Cheng J.-F."/>
            <person name="Goodwin L."/>
            <person name="Pitluck S."/>
            <person name="Peters L."/>
            <person name="Ovchinnikova G."/>
            <person name="Teshima H."/>
            <person name="Detter J.C."/>
            <person name="Han C."/>
            <person name="Tapia R."/>
            <person name="Land M."/>
            <person name="Hauser L."/>
            <person name="Kyrpides N."/>
            <person name="Ivanova N."/>
            <person name="Pagani I."/>
            <person name="Kruse T."/>
            <person name="de Vos W.M."/>
            <person name="Smidt H."/>
            <person name="Woyke T."/>
        </authorList>
    </citation>
    <scope>NUCLEOTIDE SEQUENCE [LARGE SCALE GENOMIC DNA]</scope>
    <source>
        <strain evidence="2">ATCC 51507 / DSM 9161 / JW/IU-DC1</strain>
    </source>
</reference>
<dbReference type="EMBL" id="CP003348">
    <property type="protein sequence ID" value="AFM00604.1"/>
    <property type="molecule type" value="Genomic_DNA"/>
</dbReference>
<evidence type="ECO:0000313" key="2">
    <source>
        <dbReference type="Proteomes" id="UP000006053"/>
    </source>
</evidence>
<sequence>MFKIPRRLFFKVQYPTLRPGEPLESAQLGDFSDEDMLLTSLDDIEWVTNILEPEQQRGPSENP</sequence>
<dbReference type="HOGENOM" id="CLU_2896723_0_0_9"/>
<gene>
    <name evidence="1" type="ordered locus">Desde_2258</name>
</gene>
<reference evidence="1 2" key="2">
    <citation type="journal article" date="2015" name="J. Bacteriol.">
        <title>Genomic, proteomic, and biochemical analysis of the organohalide respiratory pathway in Desulfitobacterium dehalogenans.</title>
        <authorList>
            <person name="Kruse T."/>
            <person name="van de Pas B.A."/>
            <person name="Atteia A."/>
            <person name="Krab K."/>
            <person name="Hagen W.R."/>
            <person name="Goodwin L."/>
            <person name="Chain P."/>
            <person name="Boeren S."/>
            <person name="Maphosa F."/>
            <person name="Schraa G."/>
            <person name="de Vos W.M."/>
            <person name="van der Oost J."/>
            <person name="Smidt H."/>
            <person name="Stams A.J."/>
        </authorList>
    </citation>
    <scope>NUCLEOTIDE SEQUENCE [LARGE SCALE GENOMIC DNA]</scope>
    <source>
        <strain evidence="2">ATCC 51507 / DSM 9161 / JW/IU-DC1</strain>
    </source>
</reference>